<gene>
    <name evidence="2" type="ORF">GCM10010405_12640</name>
</gene>
<name>A0ABN3JIC9_9ACTN</name>
<feature type="region of interest" description="Disordered" evidence="1">
    <location>
        <begin position="1"/>
        <end position="30"/>
    </location>
</feature>
<reference evidence="2 3" key="1">
    <citation type="journal article" date="2019" name="Int. J. Syst. Evol. Microbiol.">
        <title>The Global Catalogue of Microorganisms (GCM) 10K type strain sequencing project: providing services to taxonomists for standard genome sequencing and annotation.</title>
        <authorList>
            <consortium name="The Broad Institute Genomics Platform"/>
            <consortium name="The Broad Institute Genome Sequencing Center for Infectious Disease"/>
            <person name="Wu L."/>
            <person name="Ma J."/>
        </authorList>
    </citation>
    <scope>NUCLEOTIDE SEQUENCE [LARGE SCALE GENOMIC DNA]</scope>
    <source>
        <strain evidence="2 3">JCM 6305</strain>
    </source>
</reference>
<comment type="caution">
    <text evidence="2">The sequence shown here is derived from an EMBL/GenBank/DDBJ whole genome shotgun (WGS) entry which is preliminary data.</text>
</comment>
<dbReference type="EMBL" id="BAAASZ010000009">
    <property type="protein sequence ID" value="GAA2431245.1"/>
    <property type="molecule type" value="Genomic_DNA"/>
</dbReference>
<evidence type="ECO:0000313" key="2">
    <source>
        <dbReference type="EMBL" id="GAA2431245.1"/>
    </source>
</evidence>
<feature type="compositionally biased region" description="Basic and acidic residues" evidence="1">
    <location>
        <begin position="315"/>
        <end position="325"/>
    </location>
</feature>
<protein>
    <submittedName>
        <fullName evidence="2">Uncharacterized protein</fullName>
    </submittedName>
</protein>
<evidence type="ECO:0000313" key="3">
    <source>
        <dbReference type="Proteomes" id="UP001501638"/>
    </source>
</evidence>
<feature type="region of interest" description="Disordered" evidence="1">
    <location>
        <begin position="296"/>
        <end position="325"/>
    </location>
</feature>
<dbReference type="Proteomes" id="UP001501638">
    <property type="component" value="Unassembled WGS sequence"/>
</dbReference>
<accession>A0ABN3JIC9</accession>
<evidence type="ECO:0000256" key="1">
    <source>
        <dbReference type="SAM" id="MobiDB-lite"/>
    </source>
</evidence>
<proteinExistence type="predicted"/>
<dbReference type="RefSeq" id="WP_344321099.1">
    <property type="nucleotide sequence ID" value="NZ_BAAASZ010000009.1"/>
</dbReference>
<organism evidence="2 3">
    <name type="scientific">Streptomyces macrosporus</name>
    <dbReference type="NCBI Taxonomy" id="44032"/>
    <lineage>
        <taxon>Bacteria</taxon>
        <taxon>Bacillati</taxon>
        <taxon>Actinomycetota</taxon>
        <taxon>Actinomycetes</taxon>
        <taxon>Kitasatosporales</taxon>
        <taxon>Streptomycetaceae</taxon>
        <taxon>Streptomyces</taxon>
    </lineage>
</organism>
<sequence length="325" mass="35351">MPRTAHTGGGEGRGHRGGRRRTAGPGGFRPVAVRRALRREAPSTVAVVADPAGFAAMRRYTTFVFDDHRTYLRQTEGLLRSLTAQGIHTRVGLFDPDDYEHFCAQERIDPDTPDSRTRYVAEIAATGATVRYRGQPLDRLLPLLLEGWERQDAWERATAVLTGLGPSADRGKDLGREALEDATELLARLLDAAGPGTHHMVCSVGGARGPLVAVAHVERTEHDTLRTARETAAGETVFRTVLAAGIAAERPGGVVMRTVRDGREEVRGWSLHGGRLHPLTEAEVFSAYCTDVRTGEPVPPEPGLSYRAGFPLPHPRADEREGEGH</sequence>
<keyword evidence="3" id="KW-1185">Reference proteome</keyword>